<reference evidence="1" key="1">
    <citation type="submission" date="2021-05" db="EMBL/GenBank/DDBJ databases">
        <authorList>
            <person name="Scholz U."/>
            <person name="Mascher M."/>
            <person name="Fiebig A."/>
        </authorList>
    </citation>
    <scope>NUCLEOTIDE SEQUENCE [LARGE SCALE GENOMIC DNA]</scope>
</reference>
<dbReference type="EnsemblPlants" id="AVESA.00010b.r2.4CG1328000.1">
    <property type="protein sequence ID" value="AVESA.00010b.r2.4CG1328000.1.CDS"/>
    <property type="gene ID" value="AVESA.00010b.r2.4CG1328000"/>
</dbReference>
<proteinExistence type="predicted"/>
<protein>
    <submittedName>
        <fullName evidence="1">Uncharacterized protein</fullName>
    </submittedName>
</protein>
<evidence type="ECO:0000313" key="1">
    <source>
        <dbReference type="EnsemblPlants" id="AVESA.00010b.r2.4CG1328000.1.CDS"/>
    </source>
</evidence>
<sequence>MDVIDNYGVEKKRAINYMQKNHGRVAITTDMWTSDNQKRGYMAITGHFIDESWKLQSNIMRFVCVLAPHTAQVIADILHDALVEWYLEDKVSTLTVDNATTNDACIPILENLIGPSKLMLGGKLMHMCCCAHILNLIVKGGLEVTAESTEKVRDSIAFWTATLKRIEIFQEVAKMLKVDQISLDVKTRWNSTYFMLSICLRYKSVFNRLKQREKRFTCAPTDDDWKFCEEVCDRLKLFAEITEIFCGTQYVTANVYFPKICEIKMNMKKWSSCGNEIIEAMSDAMSRKFNKYWSDMQGLMGIATLLDPRFKIDMLHVCFEMLLGDDSSTDCESKVDEIRDLLSNLMLEYQIENGQENTGSRSPPSLQWKLRR</sequence>
<organism evidence="1 2">
    <name type="scientific">Avena sativa</name>
    <name type="common">Oat</name>
    <dbReference type="NCBI Taxonomy" id="4498"/>
    <lineage>
        <taxon>Eukaryota</taxon>
        <taxon>Viridiplantae</taxon>
        <taxon>Streptophyta</taxon>
        <taxon>Embryophyta</taxon>
        <taxon>Tracheophyta</taxon>
        <taxon>Spermatophyta</taxon>
        <taxon>Magnoliopsida</taxon>
        <taxon>Liliopsida</taxon>
        <taxon>Poales</taxon>
        <taxon>Poaceae</taxon>
        <taxon>BOP clade</taxon>
        <taxon>Pooideae</taxon>
        <taxon>Poodae</taxon>
        <taxon>Poeae</taxon>
        <taxon>Poeae Chloroplast Group 1 (Aveneae type)</taxon>
        <taxon>Aveninae</taxon>
        <taxon>Avena</taxon>
    </lineage>
</organism>
<evidence type="ECO:0000313" key="2">
    <source>
        <dbReference type="Proteomes" id="UP001732700"/>
    </source>
</evidence>
<reference evidence="1" key="2">
    <citation type="submission" date="2025-09" db="UniProtKB">
        <authorList>
            <consortium name="EnsemblPlants"/>
        </authorList>
    </citation>
    <scope>IDENTIFICATION</scope>
</reference>
<dbReference type="Proteomes" id="UP001732700">
    <property type="component" value="Chromosome 4C"/>
</dbReference>
<accession>A0ACD5X1N1</accession>
<name>A0ACD5X1N1_AVESA</name>
<keyword evidence="2" id="KW-1185">Reference proteome</keyword>